<feature type="compositionally biased region" description="Polar residues" evidence="1">
    <location>
        <begin position="42"/>
        <end position="51"/>
    </location>
</feature>
<feature type="compositionally biased region" description="Acidic residues" evidence="1">
    <location>
        <begin position="9"/>
        <end position="18"/>
    </location>
</feature>
<gene>
    <name evidence="2" type="ORF">MYCIT1_LOCUS6508</name>
</gene>
<protein>
    <submittedName>
        <fullName evidence="2">Uncharacterized protein</fullName>
    </submittedName>
</protein>
<feature type="region of interest" description="Disordered" evidence="1">
    <location>
        <begin position="176"/>
        <end position="204"/>
    </location>
</feature>
<feature type="compositionally biased region" description="Gly residues" evidence="1">
    <location>
        <begin position="25"/>
        <end position="34"/>
    </location>
</feature>
<comment type="caution">
    <text evidence="2">The sequence shown here is derived from an EMBL/GenBank/DDBJ whole genome shotgun (WGS) entry which is preliminary data.</text>
</comment>
<proteinExistence type="predicted"/>
<dbReference type="AlphaFoldDB" id="A0AAD2GZV3"/>
<evidence type="ECO:0000313" key="2">
    <source>
        <dbReference type="EMBL" id="CAK5265488.1"/>
    </source>
</evidence>
<dbReference type="EMBL" id="CAVNYO010000091">
    <property type="protein sequence ID" value="CAK5265488.1"/>
    <property type="molecule type" value="Genomic_DNA"/>
</dbReference>
<name>A0AAD2GZV3_9AGAR</name>
<organism evidence="2 3">
    <name type="scientific">Mycena citricolor</name>
    <dbReference type="NCBI Taxonomy" id="2018698"/>
    <lineage>
        <taxon>Eukaryota</taxon>
        <taxon>Fungi</taxon>
        <taxon>Dikarya</taxon>
        <taxon>Basidiomycota</taxon>
        <taxon>Agaricomycotina</taxon>
        <taxon>Agaricomycetes</taxon>
        <taxon>Agaricomycetidae</taxon>
        <taxon>Agaricales</taxon>
        <taxon>Marasmiineae</taxon>
        <taxon>Mycenaceae</taxon>
        <taxon>Mycena</taxon>
    </lineage>
</organism>
<evidence type="ECO:0000313" key="3">
    <source>
        <dbReference type="Proteomes" id="UP001295794"/>
    </source>
</evidence>
<feature type="compositionally biased region" description="Acidic residues" evidence="1">
    <location>
        <begin position="182"/>
        <end position="193"/>
    </location>
</feature>
<sequence>MAHYREGSEQEEEEFEEDKWDHSGNGDGSGSGAHGDGEDQSDQGTPHLDTSTESEHNMGRGVSCDLWLTRCIRENEKKKRKNARSTVLTKHGLFFHENSSISELLEAAFDTAGCKDTLPYKVVAKKLRTTAFIVTMTVLHTGFKDVAINVEKDLRDIISAMEEKGKSRVRLEVTEIAQASDDTQEPEAQEEDEGPSKRRKRQIPAEEVAMAEKIVEIHLANRCNDRTCRQRTCFTANELGTHVNVTPMLAKIWAAAWIADEKGTISAEMPPGPETEKVFWPLALDGQDKLDKPIDDIALLASRCLNSANKATTSPTVTINNDFAAFASLLQPLLPATAQAPQTPTPASSTLSAPIHITSPAKPAAMTFEAFCEAFKLPPEIFQSLEGIHIDGPHILPYLTNEDLDKYLPLGLRARLRFAQAEWRKGKASVDG</sequence>
<feature type="region of interest" description="Disordered" evidence="1">
    <location>
        <begin position="1"/>
        <end position="58"/>
    </location>
</feature>
<evidence type="ECO:0000256" key="1">
    <source>
        <dbReference type="SAM" id="MobiDB-lite"/>
    </source>
</evidence>
<dbReference type="Proteomes" id="UP001295794">
    <property type="component" value="Unassembled WGS sequence"/>
</dbReference>
<reference evidence="2" key="1">
    <citation type="submission" date="2023-11" db="EMBL/GenBank/DDBJ databases">
        <authorList>
            <person name="De Vega J J."/>
            <person name="De Vega J J."/>
        </authorList>
    </citation>
    <scope>NUCLEOTIDE SEQUENCE</scope>
</reference>
<accession>A0AAD2GZV3</accession>
<keyword evidence="3" id="KW-1185">Reference proteome</keyword>